<dbReference type="Pfam" id="PF03795">
    <property type="entry name" value="YCII"/>
    <property type="match status" value="1"/>
</dbReference>
<dbReference type="InterPro" id="IPR005545">
    <property type="entry name" value="YCII"/>
</dbReference>
<dbReference type="PATRIC" id="fig|1457173.3.peg.1112"/>
<proteinExistence type="inferred from homology"/>
<dbReference type="SUPFAM" id="SSF54909">
    <property type="entry name" value="Dimeric alpha+beta barrel"/>
    <property type="match status" value="1"/>
</dbReference>
<dbReference type="Gene3D" id="3.30.70.1060">
    <property type="entry name" value="Dimeric alpha+beta barrel"/>
    <property type="match status" value="1"/>
</dbReference>
<comment type="similarity">
    <text evidence="1">Belongs to the YciI family.</text>
</comment>
<keyword evidence="4" id="KW-1185">Reference proteome</keyword>
<comment type="caution">
    <text evidence="3">The sequence shown here is derived from an EMBL/GenBank/DDBJ whole genome shotgun (WGS) entry which is preliminary data.</text>
</comment>
<dbReference type="NCBIfam" id="NF009508">
    <property type="entry name" value="PRK12866.1"/>
    <property type="match status" value="1"/>
</dbReference>
<dbReference type="PANTHER" id="PTHR33606">
    <property type="entry name" value="PROTEIN YCII"/>
    <property type="match status" value="1"/>
</dbReference>
<reference evidence="3 4" key="1">
    <citation type="submission" date="2014-01" db="EMBL/GenBank/DDBJ databases">
        <title>Interspecies Systems Biology Uncovers Metabolites Affecting C. elegans Gene Expression and Life History Traits.</title>
        <authorList>
            <person name="Watson E."/>
            <person name="Macneil L.T."/>
            <person name="Ritter A.D."/>
            <person name="Yilmaz L.S."/>
            <person name="Rosebrock A.P."/>
            <person name="Caudy A.A."/>
            <person name="Walhout A.J."/>
        </authorList>
    </citation>
    <scope>NUCLEOTIDE SEQUENCE [LARGE SCALE GENOMIC DNA]</scope>
    <source>
        <strain evidence="3 4">DA1877</strain>
    </source>
</reference>
<evidence type="ECO:0000313" key="4">
    <source>
        <dbReference type="Proteomes" id="UP000020766"/>
    </source>
</evidence>
<protein>
    <recommendedName>
        <fullName evidence="2">YCII-related domain-containing protein</fullName>
    </recommendedName>
</protein>
<name>A0A014MGE7_9BURK</name>
<dbReference type="EMBL" id="JBOK01000005">
    <property type="protein sequence ID" value="EXU80776.1"/>
    <property type="molecule type" value="Genomic_DNA"/>
</dbReference>
<dbReference type="AlphaFoldDB" id="A0A014MGE7"/>
<dbReference type="InterPro" id="IPR011008">
    <property type="entry name" value="Dimeric_a/b-barrel"/>
</dbReference>
<dbReference type="InterPro" id="IPR051807">
    <property type="entry name" value="Sec-metab_biosynth-assoc"/>
</dbReference>
<accession>A0A014MGE7</accession>
<evidence type="ECO:0000256" key="1">
    <source>
        <dbReference type="ARBA" id="ARBA00007689"/>
    </source>
</evidence>
<dbReference type="PANTHER" id="PTHR33606:SF3">
    <property type="entry name" value="PROTEIN YCII"/>
    <property type="match status" value="1"/>
</dbReference>
<feature type="domain" description="YCII-related" evidence="2">
    <location>
        <begin position="1"/>
        <end position="86"/>
    </location>
</feature>
<dbReference type="RefSeq" id="WP_043380686.1">
    <property type="nucleotide sequence ID" value="NZ_JBOK01000005.1"/>
</dbReference>
<dbReference type="STRING" id="225991.MA05_05330"/>
<dbReference type="Proteomes" id="UP000020766">
    <property type="component" value="Unassembled WGS sequence"/>
</dbReference>
<organism evidence="3 4">
    <name type="scientific">Comamonas aquatica DA1877</name>
    <dbReference type="NCBI Taxonomy" id="1457173"/>
    <lineage>
        <taxon>Bacteria</taxon>
        <taxon>Pseudomonadati</taxon>
        <taxon>Pseudomonadota</taxon>
        <taxon>Betaproteobacteria</taxon>
        <taxon>Burkholderiales</taxon>
        <taxon>Comamonadaceae</taxon>
        <taxon>Comamonas</taxon>
    </lineage>
</organism>
<evidence type="ECO:0000313" key="3">
    <source>
        <dbReference type="EMBL" id="EXU80776.1"/>
    </source>
</evidence>
<sequence>MHYLLTYHYTDDYLERRGAYRDQHLRLGWEAHERGQLLLGGTVGAPAHSAVLVFVCDSAQTVEDFVQADPYFQHGLVRSHTIQPWSTVLGATASTPVYPAKPA</sequence>
<gene>
    <name evidence="3" type="ORF">AX13_14140</name>
</gene>
<evidence type="ECO:0000259" key="2">
    <source>
        <dbReference type="Pfam" id="PF03795"/>
    </source>
</evidence>